<evidence type="ECO:0008006" key="4">
    <source>
        <dbReference type="Google" id="ProtNLM"/>
    </source>
</evidence>
<accession>A0ABD6B3D2</accession>
<dbReference type="Proteomes" id="UP001597111">
    <property type="component" value="Unassembled WGS sequence"/>
</dbReference>
<gene>
    <name evidence="2" type="ORF">ACFR9S_02525</name>
</gene>
<comment type="caution">
    <text evidence="2">The sequence shown here is derived from an EMBL/GenBank/DDBJ whole genome shotgun (WGS) entry which is preliminary data.</text>
</comment>
<dbReference type="EMBL" id="JBHUDH010000021">
    <property type="protein sequence ID" value="MFD1525180.1"/>
    <property type="molecule type" value="Genomic_DNA"/>
</dbReference>
<proteinExistence type="predicted"/>
<keyword evidence="3" id="KW-1185">Reference proteome</keyword>
<name>A0ABD6B3D2_9EURY</name>
<dbReference type="AlphaFoldDB" id="A0ABD6B3D2"/>
<protein>
    <recommendedName>
        <fullName evidence="4">Halobacterial output domain-containing protein</fullName>
    </recommendedName>
</protein>
<organism evidence="2 3">
    <name type="scientific">Halolamina salina</name>
    <dbReference type="NCBI Taxonomy" id="1220023"/>
    <lineage>
        <taxon>Archaea</taxon>
        <taxon>Methanobacteriati</taxon>
        <taxon>Methanobacteriota</taxon>
        <taxon>Stenosarchaea group</taxon>
        <taxon>Halobacteria</taxon>
        <taxon>Halobacteriales</taxon>
        <taxon>Haloferacaceae</taxon>
    </lineage>
</organism>
<dbReference type="RefSeq" id="WP_379732354.1">
    <property type="nucleotide sequence ID" value="NZ_JBHSWZ010000278.1"/>
</dbReference>
<feature type="region of interest" description="Disordered" evidence="1">
    <location>
        <begin position="1"/>
        <end position="57"/>
    </location>
</feature>
<sequence>MALFDDEQSDDDSDAESSWGVDESADASAGPPVDDDPDSLSELDTASLSRGDPNGTLKRAIDREAGVVVYAYKNGNAGGLSTVPLSATDLDAESE</sequence>
<reference evidence="2 3" key="1">
    <citation type="journal article" date="2019" name="Int. J. Syst. Evol. Microbiol.">
        <title>The Global Catalogue of Microorganisms (GCM) 10K type strain sequencing project: providing services to taxonomists for standard genome sequencing and annotation.</title>
        <authorList>
            <consortium name="The Broad Institute Genomics Platform"/>
            <consortium name="The Broad Institute Genome Sequencing Center for Infectious Disease"/>
            <person name="Wu L."/>
            <person name="Ma J."/>
        </authorList>
    </citation>
    <scope>NUCLEOTIDE SEQUENCE [LARGE SCALE GENOMIC DNA]</scope>
    <source>
        <strain evidence="2 3">CGMCC 1.12285</strain>
    </source>
</reference>
<evidence type="ECO:0000256" key="1">
    <source>
        <dbReference type="SAM" id="MobiDB-lite"/>
    </source>
</evidence>
<evidence type="ECO:0000313" key="2">
    <source>
        <dbReference type="EMBL" id="MFD1525180.1"/>
    </source>
</evidence>
<feature type="compositionally biased region" description="Acidic residues" evidence="1">
    <location>
        <begin position="1"/>
        <end position="15"/>
    </location>
</feature>
<evidence type="ECO:0000313" key="3">
    <source>
        <dbReference type="Proteomes" id="UP001597111"/>
    </source>
</evidence>